<dbReference type="InterPro" id="IPR036271">
    <property type="entry name" value="Tet_transcr_reg_TetR-rel_C_sf"/>
</dbReference>
<dbReference type="PROSITE" id="PS50977">
    <property type="entry name" value="HTH_TETR_2"/>
    <property type="match status" value="1"/>
</dbReference>
<evidence type="ECO:0000256" key="3">
    <source>
        <dbReference type="SAM" id="MobiDB-lite"/>
    </source>
</evidence>
<dbReference type="RefSeq" id="WP_186454288.1">
    <property type="nucleotide sequence ID" value="NZ_VIVL01000015.1"/>
</dbReference>
<protein>
    <submittedName>
        <fullName evidence="5">TetR family transcriptional regulator</fullName>
    </submittedName>
</protein>
<dbReference type="Gene3D" id="1.10.357.10">
    <property type="entry name" value="Tetracycline Repressor, domain 2"/>
    <property type="match status" value="1"/>
</dbReference>
<dbReference type="InterPro" id="IPR001647">
    <property type="entry name" value="HTH_TetR"/>
</dbReference>
<reference evidence="5 6" key="1">
    <citation type="submission" date="2019-06" db="EMBL/GenBank/DDBJ databases">
        <title>Sorghum-associated microbial communities from plants grown in Nebraska, USA.</title>
        <authorList>
            <person name="Schachtman D."/>
        </authorList>
    </citation>
    <scope>NUCLEOTIDE SEQUENCE [LARGE SCALE GENOMIC DNA]</scope>
    <source>
        <strain evidence="5 6">T529</strain>
    </source>
</reference>
<dbReference type="PANTHER" id="PTHR43479">
    <property type="entry name" value="ACREF/ENVCD OPERON REPRESSOR-RELATED"/>
    <property type="match status" value="1"/>
</dbReference>
<evidence type="ECO:0000256" key="1">
    <source>
        <dbReference type="ARBA" id="ARBA00023125"/>
    </source>
</evidence>
<feature type="DNA-binding region" description="H-T-H motif" evidence="2">
    <location>
        <begin position="41"/>
        <end position="60"/>
    </location>
</feature>
<dbReference type="SUPFAM" id="SSF48498">
    <property type="entry name" value="Tetracyclin repressor-like, C-terminal domain"/>
    <property type="match status" value="1"/>
</dbReference>
<evidence type="ECO:0000259" key="4">
    <source>
        <dbReference type="PROSITE" id="PS50977"/>
    </source>
</evidence>
<proteinExistence type="predicted"/>
<comment type="caution">
    <text evidence="5">The sequence shown here is derived from an EMBL/GenBank/DDBJ whole genome shotgun (WGS) entry which is preliminary data.</text>
</comment>
<dbReference type="AlphaFoldDB" id="A0A561BA94"/>
<dbReference type="EMBL" id="VIVL01000015">
    <property type="protein sequence ID" value="TWD75846.1"/>
    <property type="molecule type" value="Genomic_DNA"/>
</dbReference>
<keyword evidence="1 2" id="KW-0238">DNA-binding</keyword>
<dbReference type="Proteomes" id="UP000319722">
    <property type="component" value="Unassembled WGS sequence"/>
</dbReference>
<name>A0A561BA94_9BURK</name>
<accession>A0A561BA94</accession>
<dbReference type="Pfam" id="PF00440">
    <property type="entry name" value="TetR_N"/>
    <property type="match status" value="1"/>
</dbReference>
<dbReference type="SUPFAM" id="SSF46689">
    <property type="entry name" value="Homeodomain-like"/>
    <property type="match status" value="1"/>
</dbReference>
<dbReference type="Gene3D" id="1.10.10.60">
    <property type="entry name" value="Homeodomain-like"/>
    <property type="match status" value="1"/>
</dbReference>
<feature type="region of interest" description="Disordered" evidence="3">
    <location>
        <begin position="1"/>
        <end position="21"/>
    </location>
</feature>
<organism evidence="5 6">
    <name type="scientific">Variovorax beijingensis</name>
    <dbReference type="NCBI Taxonomy" id="2496117"/>
    <lineage>
        <taxon>Bacteria</taxon>
        <taxon>Pseudomonadati</taxon>
        <taxon>Pseudomonadota</taxon>
        <taxon>Betaproteobacteria</taxon>
        <taxon>Burkholderiales</taxon>
        <taxon>Comamonadaceae</taxon>
        <taxon>Variovorax</taxon>
    </lineage>
</organism>
<dbReference type="InterPro" id="IPR050624">
    <property type="entry name" value="HTH-type_Tx_Regulator"/>
</dbReference>
<feature type="domain" description="HTH tetR-type" evidence="4">
    <location>
        <begin position="18"/>
        <end position="78"/>
    </location>
</feature>
<dbReference type="InterPro" id="IPR009057">
    <property type="entry name" value="Homeodomain-like_sf"/>
</dbReference>
<evidence type="ECO:0000256" key="2">
    <source>
        <dbReference type="PROSITE-ProRule" id="PRU00335"/>
    </source>
</evidence>
<evidence type="ECO:0000313" key="5">
    <source>
        <dbReference type="EMBL" id="TWD75846.1"/>
    </source>
</evidence>
<dbReference type="GO" id="GO:0003677">
    <property type="term" value="F:DNA binding"/>
    <property type="evidence" value="ECO:0007669"/>
    <property type="project" value="UniProtKB-UniRule"/>
</dbReference>
<dbReference type="PANTHER" id="PTHR43479:SF11">
    <property type="entry name" value="ACREF_ENVCD OPERON REPRESSOR-RELATED"/>
    <property type="match status" value="1"/>
</dbReference>
<sequence length="232" mass="26093">MQTESPPARRKRATHKGDATREAIKQAAKRTIAIDGFAAATIADIMAQADRSPGAFYLYFKTKEQVLQELLEDFRQRLKDEVNRPISEAEGPLENLTSRLTAFWRIYREDWPIATAAFQMAMIDQQFSRAWRNVRQQGIRGLSVMIQLAQKEGYSPGMDTELAASALCSMLEYTCYNWTAKGGDFPDRFIDDATAINVLTELFVHAVGWQSLTNADYAAAKQTLSSRQEPVG</sequence>
<gene>
    <name evidence="5" type="ORF">FB547_11559</name>
</gene>
<evidence type="ECO:0000313" key="6">
    <source>
        <dbReference type="Proteomes" id="UP000319722"/>
    </source>
</evidence>